<dbReference type="RefSeq" id="WP_065317563.1">
    <property type="nucleotide sequence ID" value="NZ_CP017477.1"/>
</dbReference>
<dbReference type="Proteomes" id="UP000092584">
    <property type="component" value="Unassembled WGS sequence"/>
</dbReference>
<dbReference type="Gene3D" id="3.10.180.10">
    <property type="entry name" value="2,3-Dihydroxybiphenyl 1,2-Dioxygenase, domain 1"/>
    <property type="match status" value="1"/>
</dbReference>
<dbReference type="OrthoDB" id="9795306at2"/>
<organism evidence="2 3">
    <name type="scientific">Polaribacter vadi</name>
    <dbReference type="NCBI Taxonomy" id="1774273"/>
    <lineage>
        <taxon>Bacteria</taxon>
        <taxon>Pseudomonadati</taxon>
        <taxon>Bacteroidota</taxon>
        <taxon>Flavobacteriia</taxon>
        <taxon>Flavobacteriales</taxon>
        <taxon>Flavobacteriaceae</taxon>
    </lineage>
</organism>
<dbReference type="STRING" id="1774273.LPB03_09425"/>
<feature type="domain" description="PhnB-like" evidence="1">
    <location>
        <begin position="2"/>
        <end position="128"/>
    </location>
</feature>
<dbReference type="InterPro" id="IPR028973">
    <property type="entry name" value="PhnB-like"/>
</dbReference>
<sequence>MKIQAYLAFDGNCQEALNFYGDLFDAQVQNRITYKDQKIDVPNSFRDKLQHAELKGKGVHFMAYDAAPDTPINSGNQVHMSVDVNDEDKAREVFKTLSDQGITHHEFREREWGMFGRCTDKFGINWMVNAKK</sequence>
<evidence type="ECO:0000259" key="1">
    <source>
        <dbReference type="Pfam" id="PF06983"/>
    </source>
</evidence>
<dbReference type="SUPFAM" id="SSF54593">
    <property type="entry name" value="Glyoxalase/Bleomycin resistance protein/Dihydroxybiphenyl dioxygenase"/>
    <property type="match status" value="1"/>
</dbReference>
<protein>
    <recommendedName>
        <fullName evidence="1">PhnB-like domain-containing protein</fullName>
    </recommendedName>
</protein>
<accession>A0A1B8U3I6</accession>
<dbReference type="AlphaFoldDB" id="A0A1B8U3I6"/>
<dbReference type="Pfam" id="PF06983">
    <property type="entry name" value="3-dmu-9_3-mt"/>
    <property type="match status" value="1"/>
</dbReference>
<proteinExistence type="predicted"/>
<dbReference type="PANTHER" id="PTHR33990:SF1">
    <property type="entry name" value="PROTEIN YJDN"/>
    <property type="match status" value="1"/>
</dbReference>
<evidence type="ECO:0000313" key="2">
    <source>
        <dbReference type="EMBL" id="OBY66440.1"/>
    </source>
</evidence>
<reference evidence="3" key="1">
    <citation type="submission" date="2016-02" db="EMBL/GenBank/DDBJ databases">
        <authorList>
            <person name="Shin S.-K."/>
            <person name="Yi H."/>
            <person name="Kim E."/>
        </authorList>
    </citation>
    <scope>NUCLEOTIDE SEQUENCE [LARGE SCALE GENOMIC DNA]</scope>
    <source>
        <strain evidence="3">LPB0003</strain>
    </source>
</reference>
<keyword evidence="3" id="KW-1185">Reference proteome</keyword>
<dbReference type="CDD" id="cd06588">
    <property type="entry name" value="PhnB_like"/>
    <property type="match status" value="1"/>
</dbReference>
<gene>
    <name evidence="2" type="ORF">LPB3_00110</name>
</gene>
<dbReference type="InterPro" id="IPR029068">
    <property type="entry name" value="Glyas_Bleomycin-R_OHBP_Dase"/>
</dbReference>
<evidence type="ECO:0000313" key="3">
    <source>
        <dbReference type="Proteomes" id="UP000092584"/>
    </source>
</evidence>
<dbReference type="KEGG" id="pob:LPB03_09425"/>
<comment type="caution">
    <text evidence="2">The sequence shown here is derived from an EMBL/GenBank/DDBJ whole genome shotgun (WGS) entry which is preliminary data.</text>
</comment>
<name>A0A1B8U3I6_9FLAO</name>
<dbReference type="PANTHER" id="PTHR33990">
    <property type="entry name" value="PROTEIN YJDN-RELATED"/>
    <property type="match status" value="1"/>
</dbReference>
<dbReference type="EMBL" id="LSFM01000001">
    <property type="protein sequence ID" value="OBY66440.1"/>
    <property type="molecule type" value="Genomic_DNA"/>
</dbReference>